<dbReference type="SUPFAM" id="SSF49299">
    <property type="entry name" value="PKD domain"/>
    <property type="match status" value="1"/>
</dbReference>
<evidence type="ECO:0000259" key="2">
    <source>
        <dbReference type="Pfam" id="PF18911"/>
    </source>
</evidence>
<dbReference type="InterPro" id="IPR013783">
    <property type="entry name" value="Ig-like_fold"/>
</dbReference>
<dbReference type="InterPro" id="IPR000601">
    <property type="entry name" value="PKD_dom"/>
</dbReference>
<dbReference type="Pfam" id="PF18911">
    <property type="entry name" value="PKD_4"/>
    <property type="match status" value="1"/>
</dbReference>
<feature type="domain" description="CARDB" evidence="1">
    <location>
        <begin position="152"/>
        <end position="255"/>
    </location>
</feature>
<name>A0A2V5JXM5_9BACL</name>
<organism evidence="3 4">
    <name type="scientific">Paenibacillus flagellatus</name>
    <dbReference type="NCBI Taxonomy" id="2211139"/>
    <lineage>
        <taxon>Bacteria</taxon>
        <taxon>Bacillati</taxon>
        <taxon>Bacillota</taxon>
        <taxon>Bacilli</taxon>
        <taxon>Bacillales</taxon>
        <taxon>Paenibacillaceae</taxon>
        <taxon>Paenibacillus</taxon>
    </lineage>
</organism>
<keyword evidence="4" id="KW-1185">Reference proteome</keyword>
<dbReference type="InterPro" id="IPR003961">
    <property type="entry name" value="FN3_dom"/>
</dbReference>
<dbReference type="Gene3D" id="2.60.40.10">
    <property type="entry name" value="Immunoglobulins"/>
    <property type="match status" value="3"/>
</dbReference>
<proteinExistence type="predicted"/>
<dbReference type="EMBL" id="QJVJ01000012">
    <property type="protein sequence ID" value="PYI51615.1"/>
    <property type="molecule type" value="Genomic_DNA"/>
</dbReference>
<sequence>MTDGVNEAVVHTDLIYADGQAATTAYEVPPPTSWFDEEDNIGSPPHRINLAKEQIVGTSIDIYKAEDRTAGVFVISHDASPGDAVPFFGYLKVAKKLDSTANESGPDGDYIDITGSGMSGYTQGRNYYMEVEAFWKAKTYYYDGYVLVYSQQPDLEAIEIVATSPLMINTPVSFFYKIKNNGTSTHPSGYSIEIADETGSKKIVHTDSYPPLGGGGEQTGVFTHTFTSIGSKTLTLFADSQRKIDESDETNNKKSFVFPVSGGIAGDFDIVPSTIHYRDPFKLVPKAITTAPGCTYTDHVFRLRNGLSWTSPKQTDKTKELAFSHPSHYPSPIAVGSVQVSMRISGLCGTTAVSTPWIDKTLTVNGPSTNDPPYFKLGWFYDGDFSSTVPLTQAVEGARLMVRVVKDPKATPPTPSDPNGDSFWISGWDFTRSNDWVAKLPDKYGWAPDADYLRGIQADQSNSHTIYATMVDPFGASYTAGASITIVPPNPVPQASCPPTIKENRAVDQAKFDASKSYSPSGRSIDHSRDEWINRKTSYVNGTNDDISVQVQLWVWDNGSPPLKSLYADTCTITVQPDKPPIGKLDVPPLAIRGQSYDFFNKSYSPDGDHIVSAAYRYKYDANNNGFGDDAWQPLTGTLVKTSFSPTIVGSYLFDVTVCEDYGRCGTASDTQPLNTLTMNVVNLAPWVEFQMSGKNPQPDLNPPIPISAQTMMAWSLYETNTTKLAKNAPFKWSAKNGILTAGLGKGTETRYPEINYYSTFNGQYSTQTALFRDFSDNGFGANGISPYKPMQSRTAGYSQPILIGDPAKDNLKPVQYKSLLVSDKARIYFDVDENGNSLYALNKSRIPRYELVNVDLGRNDWGTWNGFVYKHRWKDASPYDYILTPKQLPWYGQTVPIPNFYQNDSGDWGQIGTSQSAVATGNVMYGFAGKTIYMFASKNVPKAYYSPYDGDSYYHYEMAYNLCTFKAEDGSLITCKDITRKVGTIVDPYNKVKSMKIARGDHIVLQYTDGYGGVISFAAEYDAQANLIGAYPVTGQSAYEYHTVRAKYLDWYTQSYKESEPAKYKQLACYYYASDYYEIYQNPYDNSMYQYVMKYCSSPADPDYKVSMYEAHPELQPGAYLQKLNPDFTVAWRTYLNAKGFSYDGAGGMDFIDTKPTMAINPYSREVLTRAIINWRPQNYYWDHYVVVQNAIDMDSGAIRAWTAPEYKVYNSPFHIEPDGSYAYGSCTPVTDGSCASLNYGYDQYIFRDGGVMHSNEEKLNAKQYGAYLGDGIYVSIYDVKWAWGGGGLSDGGTRPHRYLWLDKGPPTTNPDIRKGFQLGQFVSDTSHDNLELTFTLSMDQPHVDPELAGFSFRMQDAKNRYAVETDGAGLFLSRYIDGNRAVLANINFPAQGGTEYTFKLKATGNKLELTVNGVPYFDVTDGTFASGKIGPFSDKAFVNFSGVIIKAVPTQSIEWLTNYAIWEEGTAMAEVKYDSITFADPENDPRAGTNRWTYTHTPKFINNQGVSALAGATFTSEQLAFDKVGEYGVTLQARDDPNPNYLTPSMTFDAYRKQSNAYAQRLIVHRRPVAAFTAAMNPDGTVAWTDASYDPDRWASASHYSPPDTTGIDYGATRGVMERRYYYVTPKGEYVESKLTRPTQLGAYEVGLIVRDEYGAWSYPVSQTVTVGVIPAPNTRPTATLTYPAGTQPNPTLTYATKPTIAWDQHDTPGTIFQGYHVKISLESGQIVAESGERPQWTTVNGASWNVPVDLPIGTKLQVQVRVSDGEEWSAWSNVGWMIVNSPPSAVLTFPNGADAYSPNLIQDNRRPTISWNQYDIELAYGAVFQGYHVQIRNESGTVVYDTVAAQWTQAASQSMTVTADLPTGIPLKAIVRVSDGAAWSNWSNVGWMKINMSPTAVVTHPSGTQANPTIDGPLPTLVWNQADPDPGTVFVKYQIVVADEANAIVYDSGETFQNTSSNTYSHAVRTSLPPGKKLRVRVRVNDGYGWSAWSDDKWMLTNRPPMPDFDWTPKPIWEGDTVHIVNLSTDPDGDALASVWDIRSPDGQRLVHETAGVDRIFPIPGTYTVTLTVSDGFAERSVTKTLEAAPLTIRSEVDHTPQWLAIHEDKGHNTTVVPKDFYSGEVFVVSTIASPAPVAEATARIETTGIDGRPLEAEAGLDPTGDGARFEGTLFDERFLSATEGIPEGVLPIVFTIRYANGVTKTEEVPVRIIGNANEAVQVHRRQ</sequence>
<dbReference type="SUPFAM" id="SSF49265">
    <property type="entry name" value="Fibronectin type III"/>
    <property type="match status" value="1"/>
</dbReference>
<gene>
    <name evidence="3" type="ORF">DLM86_24720</name>
</gene>
<dbReference type="Pfam" id="PF07705">
    <property type="entry name" value="CARDB"/>
    <property type="match status" value="1"/>
</dbReference>
<dbReference type="Pfam" id="PF25788">
    <property type="entry name" value="Ig_Rha78A_N"/>
    <property type="match status" value="1"/>
</dbReference>
<dbReference type="InterPro" id="IPR036116">
    <property type="entry name" value="FN3_sf"/>
</dbReference>
<feature type="domain" description="PKD" evidence="2">
    <location>
        <begin position="2001"/>
        <end position="2084"/>
    </location>
</feature>
<dbReference type="CDD" id="cd00063">
    <property type="entry name" value="FN3"/>
    <property type="match status" value="1"/>
</dbReference>
<dbReference type="InterPro" id="IPR035986">
    <property type="entry name" value="PKD_dom_sf"/>
</dbReference>
<dbReference type="Proteomes" id="UP000247476">
    <property type="component" value="Unassembled WGS sequence"/>
</dbReference>
<evidence type="ECO:0000313" key="4">
    <source>
        <dbReference type="Proteomes" id="UP000247476"/>
    </source>
</evidence>
<accession>A0A2V5JXM5</accession>
<comment type="caution">
    <text evidence="3">The sequence shown here is derived from an EMBL/GenBank/DDBJ whole genome shotgun (WGS) entry which is preliminary data.</text>
</comment>
<evidence type="ECO:0000313" key="3">
    <source>
        <dbReference type="EMBL" id="PYI51615.1"/>
    </source>
</evidence>
<evidence type="ECO:0000259" key="1">
    <source>
        <dbReference type="Pfam" id="PF07705"/>
    </source>
</evidence>
<dbReference type="InterPro" id="IPR011635">
    <property type="entry name" value="CARDB"/>
</dbReference>
<dbReference type="Gene3D" id="2.60.120.560">
    <property type="entry name" value="Exo-inulinase, domain 1"/>
    <property type="match status" value="1"/>
</dbReference>
<protein>
    <submittedName>
        <fullName evidence="3">Uncharacterized protein</fullName>
    </submittedName>
</protein>
<reference evidence="3 4" key="1">
    <citation type="submission" date="2018-05" db="EMBL/GenBank/DDBJ databases">
        <title>Paenibacillus flagellatus sp. nov., isolated from selenium mineral soil.</title>
        <authorList>
            <person name="Dai X."/>
        </authorList>
    </citation>
    <scope>NUCLEOTIDE SEQUENCE [LARGE SCALE GENOMIC DNA]</scope>
    <source>
        <strain evidence="3 4">DXL2</strain>
    </source>
</reference>